<dbReference type="PROSITE" id="PS50072">
    <property type="entry name" value="CSA_PPIASE_2"/>
    <property type="match status" value="1"/>
</dbReference>
<evidence type="ECO:0000256" key="4">
    <source>
        <dbReference type="RuleBase" id="RU363019"/>
    </source>
</evidence>
<dbReference type="GO" id="GO:0006457">
    <property type="term" value="P:protein folding"/>
    <property type="evidence" value="ECO:0007669"/>
    <property type="project" value="InterPro"/>
</dbReference>
<gene>
    <name evidence="5" type="primary">ppiB</name>
    <name evidence="5" type="ORF">SAMEA4530655_02932</name>
</gene>
<keyword evidence="2 4" id="KW-0697">Rotamase</keyword>
<evidence type="ECO:0000313" key="5">
    <source>
        <dbReference type="EMBL" id="SNU85859.1"/>
    </source>
</evidence>
<dbReference type="GO" id="GO:0003755">
    <property type="term" value="F:peptidyl-prolyl cis-trans isomerase activity"/>
    <property type="evidence" value="ECO:0007669"/>
    <property type="project" value="UniProtKB-UniRule"/>
</dbReference>
<dbReference type="AlphaFoldDB" id="A0A239SKR3"/>
<evidence type="ECO:0000313" key="6">
    <source>
        <dbReference type="Proteomes" id="UP000215126"/>
    </source>
</evidence>
<name>A0A239SKR3_9BURK</name>
<evidence type="ECO:0000256" key="3">
    <source>
        <dbReference type="ARBA" id="ARBA00023235"/>
    </source>
</evidence>
<sequence>MSFPNRLRRAMLGGVATVAAAAALTGASLPAFAQNAQPQVQFKTSLGNFVVEVNPKAAPKTVENFLQYVNDGFYNGTIFHRVINGFMIQGGGFTPNMDQKPTRAAIPSESKNGLKNTIGTIAMARTSDPNSATAQFFINVKDNASLDYPNPDGFGYTVFGKVVSGMDTVEKIKGVATTRKGMYSDVPATTVVIESASVVKR</sequence>
<dbReference type="Pfam" id="PF00160">
    <property type="entry name" value="Pro_isomerase"/>
    <property type="match status" value="1"/>
</dbReference>
<dbReference type="Proteomes" id="UP000215126">
    <property type="component" value="Chromosome 1"/>
</dbReference>
<dbReference type="STRING" id="93222.NA29_18805"/>
<dbReference type="PRINTS" id="PR00153">
    <property type="entry name" value="CSAPPISMRASE"/>
</dbReference>
<dbReference type="EMBL" id="LT906435">
    <property type="protein sequence ID" value="SNU85859.1"/>
    <property type="molecule type" value="Genomic_DNA"/>
</dbReference>
<dbReference type="InterPro" id="IPR029000">
    <property type="entry name" value="Cyclophilin-like_dom_sf"/>
</dbReference>
<dbReference type="InterPro" id="IPR006311">
    <property type="entry name" value="TAT_signal"/>
</dbReference>
<dbReference type="RefSeq" id="WP_371328937.1">
    <property type="nucleotide sequence ID" value="NZ_AP028930.1"/>
</dbReference>
<accession>A0A239SKR3</accession>
<dbReference type="InterPro" id="IPR044665">
    <property type="entry name" value="E_coli_cyclophilin_A-like"/>
</dbReference>
<keyword evidence="3 4" id="KW-0413">Isomerase</keyword>
<dbReference type="SUPFAM" id="SSF50891">
    <property type="entry name" value="Cyclophilin-like"/>
    <property type="match status" value="1"/>
</dbReference>
<keyword evidence="6" id="KW-1185">Reference proteome</keyword>
<comment type="similarity">
    <text evidence="1 4">Belongs to the cyclophilin-type PPIase family.</text>
</comment>
<dbReference type="EC" id="5.2.1.8" evidence="4"/>
<protein>
    <recommendedName>
        <fullName evidence="4">Peptidyl-prolyl cis-trans isomerase</fullName>
        <shortName evidence="4">PPIase</shortName>
        <ecNumber evidence="4">5.2.1.8</ecNumber>
    </recommendedName>
</protein>
<keyword evidence="4" id="KW-0732">Signal</keyword>
<dbReference type="InterPro" id="IPR020892">
    <property type="entry name" value="Cyclophilin-type_PPIase_CS"/>
</dbReference>
<dbReference type="GeneID" id="88095554"/>
<dbReference type="CDD" id="cd01920">
    <property type="entry name" value="cyclophilin_EcCYP_like"/>
    <property type="match status" value="1"/>
</dbReference>
<reference evidence="5 6" key="1">
    <citation type="submission" date="2017-06" db="EMBL/GenBank/DDBJ databases">
        <authorList>
            <consortium name="Pathogen Informatics"/>
        </authorList>
    </citation>
    <scope>NUCLEOTIDE SEQUENCE [LARGE SCALE GENOMIC DNA]</scope>
    <source>
        <strain evidence="5 6">NCTC13161</strain>
    </source>
</reference>
<comment type="catalytic activity">
    <reaction evidence="4">
        <text>[protein]-peptidylproline (omega=180) = [protein]-peptidylproline (omega=0)</text>
        <dbReference type="Rhea" id="RHEA:16237"/>
        <dbReference type="Rhea" id="RHEA-COMP:10747"/>
        <dbReference type="Rhea" id="RHEA-COMP:10748"/>
        <dbReference type="ChEBI" id="CHEBI:83833"/>
        <dbReference type="ChEBI" id="CHEBI:83834"/>
        <dbReference type="EC" id="5.2.1.8"/>
    </reaction>
</comment>
<comment type="function">
    <text evidence="4">PPIases accelerate the folding of proteins. It catalyzes the cis-trans isomerization of proline imidic peptide bonds in oligopeptides.</text>
</comment>
<dbReference type="PROSITE" id="PS51318">
    <property type="entry name" value="TAT"/>
    <property type="match status" value="1"/>
</dbReference>
<evidence type="ECO:0000256" key="1">
    <source>
        <dbReference type="ARBA" id="ARBA00007365"/>
    </source>
</evidence>
<feature type="signal peptide" evidence="4">
    <location>
        <begin position="1"/>
        <end position="33"/>
    </location>
</feature>
<organism evidence="5 6">
    <name type="scientific">Pandoraea sputorum</name>
    <dbReference type="NCBI Taxonomy" id="93222"/>
    <lineage>
        <taxon>Bacteria</taxon>
        <taxon>Pseudomonadati</taxon>
        <taxon>Pseudomonadota</taxon>
        <taxon>Betaproteobacteria</taxon>
        <taxon>Burkholderiales</taxon>
        <taxon>Burkholderiaceae</taxon>
        <taxon>Pandoraea</taxon>
    </lineage>
</organism>
<dbReference type="InterPro" id="IPR002130">
    <property type="entry name" value="Cyclophilin-type_PPIase_dom"/>
</dbReference>
<evidence type="ECO:0000256" key="2">
    <source>
        <dbReference type="ARBA" id="ARBA00023110"/>
    </source>
</evidence>
<dbReference type="Gene3D" id="2.40.100.10">
    <property type="entry name" value="Cyclophilin-like"/>
    <property type="match status" value="1"/>
</dbReference>
<dbReference type="PANTHER" id="PTHR43246">
    <property type="entry name" value="PEPTIDYL-PROLYL CIS-TRANS ISOMERASE CYP38, CHLOROPLASTIC"/>
    <property type="match status" value="1"/>
</dbReference>
<feature type="chain" id="PRO_5031676554" description="Peptidyl-prolyl cis-trans isomerase" evidence="4">
    <location>
        <begin position="34"/>
        <end position="201"/>
    </location>
</feature>
<proteinExistence type="inferred from homology"/>
<dbReference type="PROSITE" id="PS00170">
    <property type="entry name" value="CSA_PPIASE_1"/>
    <property type="match status" value="1"/>
</dbReference>